<protein>
    <submittedName>
        <fullName evidence="2">Uncharacterized protein</fullName>
    </submittedName>
</protein>
<evidence type="ECO:0000256" key="1">
    <source>
        <dbReference type="SAM" id="MobiDB-lite"/>
    </source>
</evidence>
<gene>
    <name evidence="2" type="ORF">JD77_05956</name>
</gene>
<dbReference type="EMBL" id="VLKE01000001">
    <property type="protein sequence ID" value="TWH70931.1"/>
    <property type="molecule type" value="Genomic_DNA"/>
</dbReference>
<dbReference type="AlphaFoldDB" id="A0A562IIU1"/>
<evidence type="ECO:0000313" key="2">
    <source>
        <dbReference type="EMBL" id="TWH70931.1"/>
    </source>
</evidence>
<organism evidence="2 3">
    <name type="scientific">Micromonospora olivasterospora</name>
    <dbReference type="NCBI Taxonomy" id="1880"/>
    <lineage>
        <taxon>Bacteria</taxon>
        <taxon>Bacillati</taxon>
        <taxon>Actinomycetota</taxon>
        <taxon>Actinomycetes</taxon>
        <taxon>Micromonosporales</taxon>
        <taxon>Micromonosporaceae</taxon>
        <taxon>Micromonospora</taxon>
    </lineage>
</organism>
<reference evidence="2 3" key="1">
    <citation type="submission" date="2019-07" db="EMBL/GenBank/DDBJ databases">
        <title>R&amp;d 2014.</title>
        <authorList>
            <person name="Klenk H.-P."/>
        </authorList>
    </citation>
    <scope>NUCLEOTIDE SEQUENCE [LARGE SCALE GENOMIC DNA]</scope>
    <source>
        <strain evidence="2 3">DSM 43868</strain>
    </source>
</reference>
<comment type="caution">
    <text evidence="2">The sequence shown here is derived from an EMBL/GenBank/DDBJ whole genome shotgun (WGS) entry which is preliminary data.</text>
</comment>
<proteinExistence type="predicted"/>
<accession>A0A562IIU1</accession>
<feature type="region of interest" description="Disordered" evidence="1">
    <location>
        <begin position="170"/>
        <end position="208"/>
    </location>
</feature>
<name>A0A562IIU1_MICOL</name>
<evidence type="ECO:0000313" key="3">
    <source>
        <dbReference type="Proteomes" id="UP000319825"/>
    </source>
</evidence>
<dbReference type="Proteomes" id="UP000319825">
    <property type="component" value="Unassembled WGS sequence"/>
</dbReference>
<keyword evidence="3" id="KW-1185">Reference proteome</keyword>
<sequence>MSGQARPAQIVSPSGRSAGSPDGAGHQQCPTVGLLAWHCPERSTTRSESSSPIMPPLTAAQWPKRSPGSGTRVKPAPPYCWPEHDSGGPGAVPGSDRCRAQSPRVGTPQRWRCERRTAPRRPRPLRALALDLAGRIDDSARADPFGVPGTRGCELRRALSVGPIGRGCRLMPPWTGSPTSRASVGLRAPRGRGGGGRVDPACRARRDPPDAERLAAGFRREWVAGFRDGSGQMVGGWVAVSAAADSHWLPLFRGGEGALRVGRRRSDP</sequence>
<feature type="region of interest" description="Disordered" evidence="1">
    <location>
        <begin position="1"/>
        <end position="117"/>
    </location>
</feature>